<dbReference type="InterPro" id="IPR001841">
    <property type="entry name" value="Znf_RING"/>
</dbReference>
<gene>
    <name evidence="11" type="primary">TRIM39_15</name>
    <name evidence="11" type="ORF">N1851_031024</name>
</gene>
<protein>
    <submittedName>
        <fullName evidence="11">E3 ubiquitin-protein ligase TRIM39</fullName>
    </submittedName>
</protein>
<comment type="caution">
    <text evidence="11">The sequence shown here is derived from an EMBL/GenBank/DDBJ whole genome shotgun (WGS) entry which is preliminary data.</text>
</comment>
<dbReference type="PROSITE" id="PS00518">
    <property type="entry name" value="ZF_RING_1"/>
    <property type="match status" value="1"/>
</dbReference>
<feature type="domain" description="B box-type" evidence="9">
    <location>
        <begin position="143"/>
        <end position="183"/>
    </location>
</feature>
<dbReference type="EMBL" id="JAOPHQ010005986">
    <property type="protein sequence ID" value="KAK0133459.1"/>
    <property type="molecule type" value="Genomic_DNA"/>
</dbReference>
<dbReference type="InterPro" id="IPR027370">
    <property type="entry name" value="Znf-RING_euk"/>
</dbReference>
<organism evidence="11 12">
    <name type="scientific">Merluccius polli</name>
    <name type="common">Benguela hake</name>
    <name type="synonym">Merluccius cadenati</name>
    <dbReference type="NCBI Taxonomy" id="89951"/>
    <lineage>
        <taxon>Eukaryota</taxon>
        <taxon>Metazoa</taxon>
        <taxon>Chordata</taxon>
        <taxon>Craniata</taxon>
        <taxon>Vertebrata</taxon>
        <taxon>Euteleostomi</taxon>
        <taxon>Actinopterygii</taxon>
        <taxon>Neopterygii</taxon>
        <taxon>Teleostei</taxon>
        <taxon>Neoteleostei</taxon>
        <taxon>Acanthomorphata</taxon>
        <taxon>Zeiogadaria</taxon>
        <taxon>Gadariae</taxon>
        <taxon>Gadiformes</taxon>
        <taxon>Gadoidei</taxon>
        <taxon>Merlucciidae</taxon>
        <taxon>Merluccius</taxon>
    </lineage>
</organism>
<dbReference type="SMART" id="SM00184">
    <property type="entry name" value="RING"/>
    <property type="match status" value="1"/>
</dbReference>
<dbReference type="InterPro" id="IPR017907">
    <property type="entry name" value="Znf_RING_CS"/>
</dbReference>
<dbReference type="PROSITE" id="PS50119">
    <property type="entry name" value="ZF_BBOX"/>
    <property type="match status" value="1"/>
</dbReference>
<evidence type="ECO:0000256" key="3">
    <source>
        <dbReference type="ARBA" id="ARBA00022771"/>
    </source>
</evidence>
<feature type="domain" description="B30.2/SPRY" evidence="10">
    <location>
        <begin position="343"/>
        <end position="533"/>
    </location>
</feature>
<accession>A0AA47M4N7</accession>
<dbReference type="SUPFAM" id="SSF57845">
    <property type="entry name" value="B-box zinc-binding domain"/>
    <property type="match status" value="1"/>
</dbReference>
<dbReference type="PRINTS" id="PR01407">
    <property type="entry name" value="BUTYPHLNCDUF"/>
</dbReference>
<evidence type="ECO:0000313" key="12">
    <source>
        <dbReference type="Proteomes" id="UP001174136"/>
    </source>
</evidence>
<dbReference type="InterPro" id="IPR001870">
    <property type="entry name" value="B30.2/SPRY"/>
</dbReference>
<dbReference type="InterPro" id="IPR000315">
    <property type="entry name" value="Znf_B-box"/>
</dbReference>
<evidence type="ECO:0000256" key="7">
    <source>
        <dbReference type="SAM" id="Coils"/>
    </source>
</evidence>
<dbReference type="Pfam" id="PF13765">
    <property type="entry name" value="PRY"/>
    <property type="match status" value="1"/>
</dbReference>
<dbReference type="SMART" id="SM00449">
    <property type="entry name" value="SPRY"/>
    <property type="match status" value="1"/>
</dbReference>
<dbReference type="SUPFAM" id="SSF57850">
    <property type="entry name" value="RING/U-box"/>
    <property type="match status" value="1"/>
</dbReference>
<dbReference type="CDD" id="cd13733">
    <property type="entry name" value="SPRY_PRY_C-I_1"/>
    <property type="match status" value="1"/>
</dbReference>
<evidence type="ECO:0000256" key="5">
    <source>
        <dbReference type="ARBA" id="ARBA00022859"/>
    </source>
</evidence>
<proteinExistence type="predicted"/>
<evidence type="ECO:0000259" key="9">
    <source>
        <dbReference type="PROSITE" id="PS50119"/>
    </source>
</evidence>
<evidence type="ECO:0000259" key="10">
    <source>
        <dbReference type="PROSITE" id="PS50188"/>
    </source>
</evidence>
<dbReference type="SMART" id="SM00336">
    <property type="entry name" value="BBOX"/>
    <property type="match status" value="1"/>
</dbReference>
<feature type="domain" description="RING-type" evidence="8">
    <location>
        <begin position="15"/>
        <end position="55"/>
    </location>
</feature>
<dbReference type="GO" id="GO:0045087">
    <property type="term" value="P:innate immune response"/>
    <property type="evidence" value="ECO:0007669"/>
    <property type="project" value="UniProtKB-KW"/>
</dbReference>
<evidence type="ECO:0000259" key="8">
    <source>
        <dbReference type="PROSITE" id="PS50089"/>
    </source>
</evidence>
<dbReference type="Pfam" id="PF25600">
    <property type="entry name" value="TRIM_CC"/>
    <property type="match status" value="1"/>
</dbReference>
<evidence type="ECO:0000256" key="4">
    <source>
        <dbReference type="ARBA" id="ARBA00022833"/>
    </source>
</evidence>
<dbReference type="AlphaFoldDB" id="A0AA47M4N7"/>
<name>A0AA47M4N7_MERPO</name>
<dbReference type="PANTHER" id="PTHR25465:SF32">
    <property type="entry name" value="BLOODTHIRSTY-RELATED GENE FAMILY, MEMBER 16 ISOFORM X1-RELATED"/>
    <property type="match status" value="1"/>
</dbReference>
<dbReference type="InterPro" id="IPR051051">
    <property type="entry name" value="E3_ubiq-ligase_TRIM/RNF"/>
</dbReference>
<evidence type="ECO:0000256" key="1">
    <source>
        <dbReference type="ARBA" id="ARBA00022588"/>
    </source>
</evidence>
<dbReference type="InterPro" id="IPR003879">
    <property type="entry name" value="Butyrophylin_SPRY"/>
</dbReference>
<dbReference type="SMART" id="SM00589">
    <property type="entry name" value="PRY"/>
    <property type="match status" value="1"/>
</dbReference>
<dbReference type="InterPro" id="IPR006574">
    <property type="entry name" value="PRY"/>
</dbReference>
<dbReference type="InterPro" id="IPR013083">
    <property type="entry name" value="Znf_RING/FYVE/PHD"/>
</dbReference>
<reference evidence="11" key="1">
    <citation type="journal article" date="2023" name="Front. Mar. Sci.">
        <title>A new Merluccius polli reference genome to investigate the effects of global change in West African waters.</title>
        <authorList>
            <person name="Mateo J.L."/>
            <person name="Blanco-Fernandez C."/>
            <person name="Garcia-Vazquez E."/>
            <person name="Machado-Schiaffino G."/>
        </authorList>
    </citation>
    <scope>NUCLEOTIDE SEQUENCE</scope>
    <source>
        <strain evidence="11">C29</strain>
        <tissue evidence="11">Fin</tissue>
    </source>
</reference>
<evidence type="ECO:0000256" key="2">
    <source>
        <dbReference type="ARBA" id="ARBA00022723"/>
    </source>
</evidence>
<dbReference type="PROSITE" id="PS50188">
    <property type="entry name" value="B302_SPRY"/>
    <property type="match status" value="1"/>
</dbReference>
<dbReference type="SUPFAM" id="SSF49899">
    <property type="entry name" value="Concanavalin A-like lectins/glucanases"/>
    <property type="match status" value="1"/>
</dbReference>
<dbReference type="Pfam" id="PF00622">
    <property type="entry name" value="SPRY"/>
    <property type="match status" value="1"/>
</dbReference>
<keyword evidence="4" id="KW-0862">Zinc</keyword>
<dbReference type="PANTHER" id="PTHR25465">
    <property type="entry name" value="B-BOX DOMAIN CONTAINING"/>
    <property type="match status" value="1"/>
</dbReference>
<keyword evidence="12" id="KW-1185">Reference proteome</keyword>
<keyword evidence="5" id="KW-0391">Immunity</keyword>
<dbReference type="Gene3D" id="4.10.830.40">
    <property type="match status" value="1"/>
</dbReference>
<dbReference type="InterPro" id="IPR003877">
    <property type="entry name" value="SPRY_dom"/>
</dbReference>
<dbReference type="InterPro" id="IPR013320">
    <property type="entry name" value="ConA-like_dom_sf"/>
</dbReference>
<evidence type="ECO:0000313" key="11">
    <source>
        <dbReference type="EMBL" id="KAK0133459.1"/>
    </source>
</evidence>
<dbReference type="InterPro" id="IPR043136">
    <property type="entry name" value="B30.2/SPRY_sf"/>
</dbReference>
<dbReference type="Pfam" id="PF13445">
    <property type="entry name" value="zf-RING_UBOX"/>
    <property type="match status" value="1"/>
</dbReference>
<dbReference type="Pfam" id="PF00643">
    <property type="entry name" value="zf-B_box"/>
    <property type="match status" value="1"/>
</dbReference>
<dbReference type="GO" id="GO:0008270">
    <property type="term" value="F:zinc ion binding"/>
    <property type="evidence" value="ECO:0007669"/>
    <property type="project" value="UniProtKB-KW"/>
</dbReference>
<dbReference type="Gene3D" id="3.30.160.60">
    <property type="entry name" value="Classic Zinc Finger"/>
    <property type="match status" value="1"/>
</dbReference>
<dbReference type="InterPro" id="IPR058030">
    <property type="entry name" value="TRIM8/14/16/25/29/45/65_CC"/>
</dbReference>
<dbReference type="Gene3D" id="2.60.120.920">
    <property type="match status" value="1"/>
</dbReference>
<dbReference type="GO" id="GO:0005737">
    <property type="term" value="C:cytoplasm"/>
    <property type="evidence" value="ECO:0007669"/>
    <property type="project" value="UniProtKB-ARBA"/>
</dbReference>
<dbReference type="Gene3D" id="3.30.40.10">
    <property type="entry name" value="Zinc/RING finger domain, C3HC4 (zinc finger)"/>
    <property type="match status" value="1"/>
</dbReference>
<keyword evidence="7" id="KW-0175">Coiled coil</keyword>
<feature type="coiled-coil region" evidence="7">
    <location>
        <begin position="252"/>
        <end position="290"/>
    </location>
</feature>
<dbReference type="PROSITE" id="PS50089">
    <property type="entry name" value="ZF_RING_2"/>
    <property type="match status" value="1"/>
</dbReference>
<dbReference type="FunFam" id="2.60.120.920:FF:000004">
    <property type="entry name" value="Butyrophilin subfamily 1 member A1"/>
    <property type="match status" value="1"/>
</dbReference>
<keyword evidence="1" id="KW-0399">Innate immunity</keyword>
<evidence type="ECO:0000256" key="6">
    <source>
        <dbReference type="PROSITE-ProRule" id="PRU00024"/>
    </source>
</evidence>
<sequence length="542" mass="62497">MASANTSWSEDNFSCSICLDVFNSPVSTPCGHNFCRDCITNFWDDQVQYKCPVCNELFHTKPDLRVNTLLSEMLDQLIRSVRVKELPFVEPGEVPCDICTGTQLKAVKSCLVCLISYCHAHLEPHQRVAGLKKHLLVEPMDRLEDRLCKKHNQLLELFCQTDQVCVCQFCTDGDHRSHPVVPLNEEYEVKTAQLGKIEFEVQQMIQERKRKIKEIKDTVDCSKADADRQIADGVQVLTALMSSIEKWRDDFNQTVKEKLKSTEQQAEGLIKELEQEIEKLTNRRSEVKQLSHTEDHLHFLQTFSSLKNPPHTRDWTKVEVRPPPYIGSLRRSLDQLEETLNMERKKLCDYAELKRVQQYEVDVTLDLDTAHSMLILSKDGKQVHHGGVEKNLPDNHKRFTWQLWVLTRQSFSSGRFYFEVQVKNKTEWRLGVAREPMNRKGPLKVTPEKGYWNILFTKDRLVFNDNPDVRLPLRAGLQKVGVFVDYDEGLVSFYDVEARVHIYSATGCTFREPLYPFLGPGGPIYKGNNSAPLIISPVNQTE</sequence>
<keyword evidence="3 6" id="KW-0863">Zinc-finger</keyword>
<dbReference type="Proteomes" id="UP001174136">
    <property type="component" value="Unassembled WGS sequence"/>
</dbReference>
<keyword evidence="2" id="KW-0479">Metal-binding</keyword>
<dbReference type="CDD" id="cd19769">
    <property type="entry name" value="Bbox2_TRIM16-like"/>
    <property type="match status" value="1"/>
</dbReference>